<accession>A0A9D9DEI0</accession>
<dbReference type="EMBL" id="JADINA010000016">
    <property type="protein sequence ID" value="MBO8426092.1"/>
    <property type="molecule type" value="Genomic_DNA"/>
</dbReference>
<evidence type="ECO:0000256" key="1">
    <source>
        <dbReference type="SAM" id="Phobius"/>
    </source>
</evidence>
<evidence type="ECO:0000313" key="2">
    <source>
        <dbReference type="EMBL" id="MBO8426092.1"/>
    </source>
</evidence>
<dbReference type="Proteomes" id="UP000823634">
    <property type="component" value="Unassembled WGS sequence"/>
</dbReference>
<comment type="caution">
    <text evidence="2">The sequence shown here is derived from an EMBL/GenBank/DDBJ whole genome shotgun (WGS) entry which is preliminary data.</text>
</comment>
<keyword evidence="1" id="KW-1133">Transmembrane helix</keyword>
<reference evidence="2" key="2">
    <citation type="journal article" date="2021" name="PeerJ">
        <title>Extensive microbial diversity within the chicken gut microbiome revealed by metagenomics and culture.</title>
        <authorList>
            <person name="Gilroy R."/>
            <person name="Ravi A."/>
            <person name="Getino M."/>
            <person name="Pursley I."/>
            <person name="Horton D.L."/>
            <person name="Alikhan N.F."/>
            <person name="Baker D."/>
            <person name="Gharbi K."/>
            <person name="Hall N."/>
            <person name="Watson M."/>
            <person name="Adriaenssens E.M."/>
            <person name="Foster-Nyarko E."/>
            <person name="Jarju S."/>
            <person name="Secka A."/>
            <person name="Antonio M."/>
            <person name="Oren A."/>
            <person name="Chaudhuri R.R."/>
            <person name="La Ragione R."/>
            <person name="Hildebrand F."/>
            <person name="Pallen M.J."/>
        </authorList>
    </citation>
    <scope>NUCLEOTIDE SEQUENCE</scope>
    <source>
        <strain evidence="2">17113</strain>
    </source>
</reference>
<sequence>MWCVLAAEGAGYAALAAIGGAFVILLGYAASFLFRSGDFLASIRRMAMLEEKTVKLEATFTNKTGKNRVFKNLCLVEKTKRGYHVLARLEALPFPKQDDSSLVRFEDGYGLLIKKGQTCSYILDFQLASPREDVYLVLESASKRYAAFLDLKRISTIEVSFRRVMRAIKD</sequence>
<keyword evidence="1" id="KW-0812">Transmembrane</keyword>
<reference evidence="2" key="1">
    <citation type="submission" date="2020-10" db="EMBL/GenBank/DDBJ databases">
        <authorList>
            <person name="Gilroy R."/>
        </authorList>
    </citation>
    <scope>NUCLEOTIDE SEQUENCE</scope>
    <source>
        <strain evidence="2">17113</strain>
    </source>
</reference>
<proteinExistence type="predicted"/>
<feature type="transmembrane region" description="Helical" evidence="1">
    <location>
        <begin position="12"/>
        <end position="34"/>
    </location>
</feature>
<organism evidence="2 3">
    <name type="scientific">Candidatus Alloenteromonas pullistercoris</name>
    <dbReference type="NCBI Taxonomy" id="2840785"/>
    <lineage>
        <taxon>Bacteria</taxon>
        <taxon>Bacillati</taxon>
        <taxon>Bacillota</taxon>
        <taxon>Bacillota incertae sedis</taxon>
        <taxon>Candidatus Alloenteromonas</taxon>
    </lineage>
</organism>
<keyword evidence="1" id="KW-0472">Membrane</keyword>
<protein>
    <submittedName>
        <fullName evidence="2">Uncharacterized protein</fullName>
    </submittedName>
</protein>
<dbReference type="AlphaFoldDB" id="A0A9D9DEI0"/>
<name>A0A9D9DEI0_9FIRM</name>
<gene>
    <name evidence="2" type="ORF">IAC61_02080</name>
</gene>
<evidence type="ECO:0000313" key="3">
    <source>
        <dbReference type="Proteomes" id="UP000823634"/>
    </source>
</evidence>